<keyword evidence="2" id="KW-0732">Signal</keyword>
<reference evidence="4" key="2">
    <citation type="submission" date="2008-08" db="EMBL/GenBank/DDBJ databases">
        <authorList>
            <consortium name="Diatom Consortium"/>
            <person name="Grigoriev I."/>
            <person name="Grimwood J."/>
            <person name="Kuo A."/>
            <person name="Otillar R.P."/>
            <person name="Salamov A."/>
            <person name="Detter J.C."/>
            <person name="Lindquist E."/>
            <person name="Shapiro H."/>
            <person name="Lucas S."/>
            <person name="Glavina del Rio T."/>
            <person name="Pitluck S."/>
            <person name="Rokhsar D."/>
            <person name="Bowler C."/>
        </authorList>
    </citation>
    <scope>GENOME REANNOTATION</scope>
    <source>
        <strain evidence="4">CCAP 1055/1</strain>
    </source>
</reference>
<dbReference type="Proteomes" id="UP000000759">
    <property type="component" value="Chromosome 21"/>
</dbReference>
<accession>B7GA27</accession>
<dbReference type="InParanoid" id="B7GA27"/>
<dbReference type="GeneID" id="7195566"/>
<proteinExistence type="predicted"/>
<dbReference type="HOGENOM" id="CLU_1237127_0_0_1"/>
<evidence type="ECO:0000313" key="3">
    <source>
        <dbReference type="EMBL" id="EEC44543.1"/>
    </source>
</evidence>
<dbReference type="AlphaFoldDB" id="B7GA27"/>
<feature type="chain" id="PRO_5002855612" evidence="2">
    <location>
        <begin position="23"/>
        <end position="224"/>
    </location>
</feature>
<protein>
    <submittedName>
        <fullName evidence="3">Uncharacterized protein</fullName>
    </submittedName>
</protein>
<evidence type="ECO:0000256" key="2">
    <source>
        <dbReference type="SAM" id="SignalP"/>
    </source>
</evidence>
<gene>
    <name evidence="3" type="ORF">PHATRDRAFT_49276</name>
</gene>
<evidence type="ECO:0000313" key="4">
    <source>
        <dbReference type="Proteomes" id="UP000000759"/>
    </source>
</evidence>
<keyword evidence="4" id="KW-1185">Reference proteome</keyword>
<sequence>MHPTYAFFVFALVLVCADVCSGQEVKHLTGASPGNTKKRSVVTQEKGSKSRRLKSSKSGSSGSKTKSSQSKSGKSGKGSGKEDTSDDVIDCGADTLTCALGPNLRFTLYVESDADNLDLTVLPPVGERLSFSNDKDEASSGIYMVGYGPVDEAGIFDFIVINIGFPLADALAGNYEIVVTTALGAEVPWYLTATLDGEVVGAVTGLIPADQESSEPNIFTLEAS</sequence>
<feature type="signal peptide" evidence="2">
    <location>
        <begin position="1"/>
        <end position="22"/>
    </location>
</feature>
<feature type="compositionally biased region" description="Low complexity" evidence="1">
    <location>
        <begin position="56"/>
        <end position="73"/>
    </location>
</feature>
<organism evidence="3 4">
    <name type="scientific">Phaeodactylum tricornutum (strain CCAP 1055/1)</name>
    <dbReference type="NCBI Taxonomy" id="556484"/>
    <lineage>
        <taxon>Eukaryota</taxon>
        <taxon>Sar</taxon>
        <taxon>Stramenopiles</taxon>
        <taxon>Ochrophyta</taxon>
        <taxon>Bacillariophyta</taxon>
        <taxon>Bacillariophyceae</taxon>
        <taxon>Bacillariophycidae</taxon>
        <taxon>Naviculales</taxon>
        <taxon>Phaeodactylaceae</taxon>
        <taxon>Phaeodactylum</taxon>
    </lineage>
</organism>
<name>B7GA27_PHATC</name>
<dbReference type="KEGG" id="pti:PHATRDRAFT_49276"/>
<evidence type="ECO:0000256" key="1">
    <source>
        <dbReference type="SAM" id="MobiDB-lite"/>
    </source>
</evidence>
<feature type="region of interest" description="Disordered" evidence="1">
    <location>
        <begin position="27"/>
        <end position="85"/>
    </location>
</feature>
<dbReference type="EMBL" id="CM000623">
    <property type="protein sequence ID" value="EEC44543.1"/>
    <property type="molecule type" value="Genomic_DNA"/>
</dbReference>
<dbReference type="RefSeq" id="XP_002183874.1">
    <property type="nucleotide sequence ID" value="XM_002183838.1"/>
</dbReference>
<reference evidence="3 4" key="1">
    <citation type="journal article" date="2008" name="Nature">
        <title>The Phaeodactylum genome reveals the evolutionary history of diatom genomes.</title>
        <authorList>
            <person name="Bowler C."/>
            <person name="Allen A.E."/>
            <person name="Badger J.H."/>
            <person name="Grimwood J."/>
            <person name="Jabbari K."/>
            <person name="Kuo A."/>
            <person name="Maheswari U."/>
            <person name="Martens C."/>
            <person name="Maumus F."/>
            <person name="Otillar R.P."/>
            <person name="Rayko E."/>
            <person name="Salamov A."/>
            <person name="Vandepoele K."/>
            <person name="Beszteri B."/>
            <person name="Gruber A."/>
            <person name="Heijde M."/>
            <person name="Katinka M."/>
            <person name="Mock T."/>
            <person name="Valentin K."/>
            <person name="Verret F."/>
            <person name="Berges J.A."/>
            <person name="Brownlee C."/>
            <person name="Cadoret J.P."/>
            <person name="Chiovitti A."/>
            <person name="Choi C.J."/>
            <person name="Coesel S."/>
            <person name="De Martino A."/>
            <person name="Detter J.C."/>
            <person name="Durkin C."/>
            <person name="Falciatore A."/>
            <person name="Fournet J."/>
            <person name="Haruta M."/>
            <person name="Huysman M.J."/>
            <person name="Jenkins B.D."/>
            <person name="Jiroutova K."/>
            <person name="Jorgensen R.E."/>
            <person name="Joubert Y."/>
            <person name="Kaplan A."/>
            <person name="Kroger N."/>
            <person name="Kroth P.G."/>
            <person name="La Roche J."/>
            <person name="Lindquist E."/>
            <person name="Lommer M."/>
            <person name="Martin-Jezequel V."/>
            <person name="Lopez P.J."/>
            <person name="Lucas S."/>
            <person name="Mangogna M."/>
            <person name="McGinnis K."/>
            <person name="Medlin L.K."/>
            <person name="Montsant A."/>
            <person name="Oudot-Le Secq M.P."/>
            <person name="Napoli C."/>
            <person name="Obornik M."/>
            <person name="Parker M.S."/>
            <person name="Petit J.L."/>
            <person name="Porcel B.M."/>
            <person name="Poulsen N."/>
            <person name="Robison M."/>
            <person name="Rychlewski L."/>
            <person name="Rynearson T.A."/>
            <person name="Schmutz J."/>
            <person name="Shapiro H."/>
            <person name="Siaut M."/>
            <person name="Stanley M."/>
            <person name="Sussman M.R."/>
            <person name="Taylor A.R."/>
            <person name="Vardi A."/>
            <person name="von Dassow P."/>
            <person name="Vyverman W."/>
            <person name="Willis A."/>
            <person name="Wyrwicz L.S."/>
            <person name="Rokhsar D.S."/>
            <person name="Weissenbach J."/>
            <person name="Armbrust E.V."/>
            <person name="Green B.R."/>
            <person name="Van de Peer Y."/>
            <person name="Grigoriev I.V."/>
        </authorList>
    </citation>
    <scope>NUCLEOTIDE SEQUENCE [LARGE SCALE GENOMIC DNA]</scope>
    <source>
        <strain evidence="3 4">CCAP 1055/1</strain>
    </source>
</reference>
<dbReference type="PaxDb" id="2850-Phatr49276"/>